<feature type="domain" description="RNA polymerase sigma-70 region 2" evidence="6">
    <location>
        <begin position="41"/>
        <end position="95"/>
    </location>
</feature>
<dbReference type="InterPro" id="IPR013325">
    <property type="entry name" value="RNA_pol_sigma_r2"/>
</dbReference>
<keyword evidence="5" id="KW-0804">Transcription</keyword>
<dbReference type="EMBL" id="NXNG01000001">
    <property type="protein sequence ID" value="PWT27132.1"/>
    <property type="molecule type" value="Genomic_DNA"/>
</dbReference>
<dbReference type="InterPro" id="IPR014284">
    <property type="entry name" value="RNA_pol_sigma-70_dom"/>
</dbReference>
<dbReference type="InterPro" id="IPR013249">
    <property type="entry name" value="RNA_pol_sigma70_r4_t2"/>
</dbReference>
<protein>
    <submittedName>
        <fullName evidence="8">Sigma-70 family RNA polymerase sigma factor</fullName>
    </submittedName>
</protein>
<comment type="similarity">
    <text evidence="1">Belongs to the sigma-70 factor family. ECF subfamily.</text>
</comment>
<dbReference type="SUPFAM" id="SSF88946">
    <property type="entry name" value="Sigma2 domain of RNA polymerase sigma factors"/>
    <property type="match status" value="1"/>
</dbReference>
<keyword evidence="2" id="KW-0805">Transcription regulation</keyword>
<dbReference type="GO" id="GO:0016987">
    <property type="term" value="F:sigma factor activity"/>
    <property type="evidence" value="ECO:0007669"/>
    <property type="project" value="UniProtKB-KW"/>
</dbReference>
<accession>A0A317G485</accession>
<dbReference type="GO" id="GO:0003677">
    <property type="term" value="F:DNA binding"/>
    <property type="evidence" value="ECO:0007669"/>
    <property type="project" value="UniProtKB-KW"/>
</dbReference>
<dbReference type="InterPro" id="IPR039425">
    <property type="entry name" value="RNA_pol_sigma-70-like"/>
</dbReference>
<comment type="caution">
    <text evidence="8">The sequence shown here is derived from an EMBL/GenBank/DDBJ whole genome shotgun (WGS) entry which is preliminary data.</text>
</comment>
<dbReference type="Proteomes" id="UP000245488">
    <property type="component" value="Chromosome"/>
</dbReference>
<dbReference type="GO" id="GO:0006352">
    <property type="term" value="P:DNA-templated transcription initiation"/>
    <property type="evidence" value="ECO:0007669"/>
    <property type="project" value="InterPro"/>
</dbReference>
<evidence type="ECO:0000256" key="4">
    <source>
        <dbReference type="ARBA" id="ARBA00023125"/>
    </source>
</evidence>
<gene>
    <name evidence="8" type="ORF">CPT75_08460</name>
</gene>
<evidence type="ECO:0000313" key="8">
    <source>
        <dbReference type="EMBL" id="PWT27132.1"/>
    </source>
</evidence>
<dbReference type="Gene3D" id="1.10.1740.10">
    <property type="match status" value="1"/>
</dbReference>
<keyword evidence="9" id="KW-1185">Reference proteome</keyword>
<evidence type="ECO:0000313" key="9">
    <source>
        <dbReference type="Proteomes" id="UP000245488"/>
    </source>
</evidence>
<evidence type="ECO:0000256" key="3">
    <source>
        <dbReference type="ARBA" id="ARBA00023082"/>
    </source>
</evidence>
<proteinExistence type="inferred from homology"/>
<dbReference type="AlphaFoldDB" id="A0A317G485"/>
<dbReference type="PANTHER" id="PTHR43133:SF8">
    <property type="entry name" value="RNA POLYMERASE SIGMA FACTOR HI_1459-RELATED"/>
    <property type="match status" value="1"/>
</dbReference>
<evidence type="ECO:0000259" key="7">
    <source>
        <dbReference type="Pfam" id="PF08281"/>
    </source>
</evidence>
<sequence>MKDKNKSKGADMEDRNIVELFFKRDQQAIRETDNKYGSYCKMIAGNILKSFQDVEECIDDTYIKLWNKIPPSRPIAFKGFIGKITRELAYDRYRAGSAKKRGGGEIEAVLEELDECIPDSGSVESSIMGNELAGIVSDFVGKLPEKEAYIFLGRYFYAYDIAFIAGKFGMTKGNVSVTLTRIRNKLKERLMKEGYLAV</sequence>
<evidence type="ECO:0000259" key="6">
    <source>
        <dbReference type="Pfam" id="PF04542"/>
    </source>
</evidence>
<dbReference type="InterPro" id="IPR036388">
    <property type="entry name" value="WH-like_DNA-bd_sf"/>
</dbReference>
<dbReference type="Pfam" id="PF08281">
    <property type="entry name" value="Sigma70_r4_2"/>
    <property type="match status" value="1"/>
</dbReference>
<dbReference type="Gene3D" id="1.10.10.10">
    <property type="entry name" value="Winged helix-like DNA-binding domain superfamily/Winged helix DNA-binding domain"/>
    <property type="match status" value="1"/>
</dbReference>
<dbReference type="PANTHER" id="PTHR43133">
    <property type="entry name" value="RNA POLYMERASE ECF-TYPE SIGMA FACTO"/>
    <property type="match status" value="1"/>
</dbReference>
<organism evidence="8 9">
    <name type="scientific">Butyrivibrio fibrisolvens</name>
    <dbReference type="NCBI Taxonomy" id="831"/>
    <lineage>
        <taxon>Bacteria</taxon>
        <taxon>Bacillati</taxon>
        <taxon>Bacillota</taxon>
        <taxon>Clostridia</taxon>
        <taxon>Lachnospirales</taxon>
        <taxon>Lachnospiraceae</taxon>
        <taxon>Butyrivibrio</taxon>
    </lineage>
</organism>
<evidence type="ECO:0000256" key="5">
    <source>
        <dbReference type="ARBA" id="ARBA00023163"/>
    </source>
</evidence>
<dbReference type="SUPFAM" id="SSF88659">
    <property type="entry name" value="Sigma3 and sigma4 domains of RNA polymerase sigma factors"/>
    <property type="match status" value="1"/>
</dbReference>
<feature type="domain" description="RNA polymerase sigma factor 70 region 4 type 2" evidence="7">
    <location>
        <begin position="139"/>
        <end position="186"/>
    </location>
</feature>
<dbReference type="InterPro" id="IPR007627">
    <property type="entry name" value="RNA_pol_sigma70_r2"/>
</dbReference>
<dbReference type="Pfam" id="PF04542">
    <property type="entry name" value="Sigma70_r2"/>
    <property type="match status" value="1"/>
</dbReference>
<keyword evidence="4" id="KW-0238">DNA-binding</keyword>
<dbReference type="InterPro" id="IPR013324">
    <property type="entry name" value="RNA_pol_sigma_r3/r4-like"/>
</dbReference>
<name>A0A317G485_BUTFI</name>
<keyword evidence="3" id="KW-0731">Sigma factor</keyword>
<evidence type="ECO:0000256" key="1">
    <source>
        <dbReference type="ARBA" id="ARBA00010641"/>
    </source>
</evidence>
<evidence type="ECO:0000256" key="2">
    <source>
        <dbReference type="ARBA" id="ARBA00023015"/>
    </source>
</evidence>
<dbReference type="NCBIfam" id="TIGR02937">
    <property type="entry name" value="sigma70-ECF"/>
    <property type="match status" value="1"/>
</dbReference>
<reference evidence="8 9" key="1">
    <citation type="submission" date="2017-09" db="EMBL/GenBank/DDBJ databases">
        <title>High-quality draft genome sequence of Butyrivibrio fibrisolvens INBov1, isolated from cow rumen.</title>
        <authorList>
            <person name="Rodriguez Hernaez J."/>
            <person name="Rivarola M."/>
            <person name="Paniego N."/>
            <person name="Cravero S."/>
            <person name="Ceron Cucchi M."/>
            <person name="Martinez M.C."/>
        </authorList>
    </citation>
    <scope>NUCLEOTIDE SEQUENCE [LARGE SCALE GENOMIC DNA]</scope>
    <source>
        <strain evidence="8 9">INBov1</strain>
    </source>
</reference>